<reference evidence="3" key="1">
    <citation type="journal article" date="2021" name="Genome Biol. Evol.">
        <title>The assembled and annotated genome of the fairy-ring fungus Marasmius oreades.</title>
        <authorList>
            <person name="Hiltunen M."/>
            <person name="Ament-Velasquez S.L."/>
            <person name="Johannesson H."/>
        </authorList>
    </citation>
    <scope>NUCLEOTIDE SEQUENCE</scope>
    <source>
        <strain evidence="3">03SP1</strain>
    </source>
</reference>
<feature type="compositionally biased region" description="Low complexity" evidence="1">
    <location>
        <begin position="241"/>
        <end position="251"/>
    </location>
</feature>
<evidence type="ECO:0008006" key="5">
    <source>
        <dbReference type="Google" id="ProtNLM"/>
    </source>
</evidence>
<name>A0A9P7V0D8_9AGAR</name>
<dbReference type="AlphaFoldDB" id="A0A9P7V0D8"/>
<feature type="compositionally biased region" description="Low complexity" evidence="1">
    <location>
        <begin position="271"/>
        <end position="282"/>
    </location>
</feature>
<feature type="compositionally biased region" description="Polar residues" evidence="1">
    <location>
        <begin position="201"/>
        <end position="240"/>
    </location>
</feature>
<dbReference type="RefSeq" id="XP_043014489.1">
    <property type="nucleotide sequence ID" value="XM_043149881.1"/>
</dbReference>
<feature type="transmembrane region" description="Helical" evidence="2">
    <location>
        <begin position="111"/>
        <end position="131"/>
    </location>
</feature>
<keyword evidence="2" id="KW-1133">Transmembrane helix</keyword>
<evidence type="ECO:0000256" key="2">
    <source>
        <dbReference type="SAM" id="Phobius"/>
    </source>
</evidence>
<accession>A0A9P7V0D8</accession>
<sequence length="451" mass="48367">MSLPPLATLTVQHDHEVSASNIPVPPLKAAQYNTPDWTHVHHHDLQPVQNLDDVTIATNSECLLPLDFTPLGNGSTGFNTAGLFNRGAFENTENPTVRVGASATSSASGSIGGLISVGAFAIIIFGIWLHYRRTTRTSVSCSSTYRERKPPLSTSLISTAVSTQKDTGNTFRTWSSPGSPVTPDNATDTKLNPDFTHPSWRPNTLTTKRPRKSSASGSPVTPSFTHPSWRSNSLTTKGPRTSSTPDSPTPDNVGDTKLNVDFTHPSWRLKTLTTTGPRTNTTGSSVTPNDDPTVNADFTHPSWRLKSLTKTGPRISSAPGSPVAPNHVPVLNADFTHPSWRLNAITTEGARTSNTLGSPVTPAFTHPSWRSDTLATTEEPRTSSTPSSPVTPRLTALTMKGKGSTTPTSDISPPLTPDTPGNNQNIVLHALNFTHGSWRLIVNALRHLARV</sequence>
<keyword evidence="2" id="KW-0472">Membrane</keyword>
<gene>
    <name evidence="3" type="ORF">E1B28_005324</name>
</gene>
<dbReference type="Proteomes" id="UP001049176">
    <property type="component" value="Chromosome 2"/>
</dbReference>
<proteinExistence type="predicted"/>
<keyword evidence="2" id="KW-0812">Transmembrane</keyword>
<dbReference type="GeneID" id="66074400"/>
<feature type="region of interest" description="Disordered" evidence="1">
    <location>
        <begin position="155"/>
        <end position="259"/>
    </location>
</feature>
<dbReference type="KEGG" id="more:E1B28_005324"/>
<comment type="caution">
    <text evidence="3">The sequence shown here is derived from an EMBL/GenBank/DDBJ whole genome shotgun (WGS) entry which is preliminary data.</text>
</comment>
<dbReference type="EMBL" id="CM032182">
    <property type="protein sequence ID" value="KAG7098019.1"/>
    <property type="molecule type" value="Genomic_DNA"/>
</dbReference>
<keyword evidence="4" id="KW-1185">Reference proteome</keyword>
<feature type="region of interest" description="Disordered" evidence="1">
    <location>
        <begin position="350"/>
        <end position="421"/>
    </location>
</feature>
<evidence type="ECO:0000313" key="4">
    <source>
        <dbReference type="Proteomes" id="UP001049176"/>
    </source>
</evidence>
<feature type="compositionally biased region" description="Polar residues" evidence="1">
    <location>
        <begin position="155"/>
        <end position="190"/>
    </location>
</feature>
<feature type="compositionally biased region" description="Low complexity" evidence="1">
    <location>
        <begin position="382"/>
        <end position="393"/>
    </location>
</feature>
<feature type="region of interest" description="Disordered" evidence="1">
    <location>
        <begin position="271"/>
        <end position="299"/>
    </location>
</feature>
<evidence type="ECO:0000313" key="3">
    <source>
        <dbReference type="EMBL" id="KAG7098019.1"/>
    </source>
</evidence>
<organism evidence="3 4">
    <name type="scientific">Marasmius oreades</name>
    <name type="common">fairy-ring Marasmius</name>
    <dbReference type="NCBI Taxonomy" id="181124"/>
    <lineage>
        <taxon>Eukaryota</taxon>
        <taxon>Fungi</taxon>
        <taxon>Dikarya</taxon>
        <taxon>Basidiomycota</taxon>
        <taxon>Agaricomycotina</taxon>
        <taxon>Agaricomycetes</taxon>
        <taxon>Agaricomycetidae</taxon>
        <taxon>Agaricales</taxon>
        <taxon>Marasmiineae</taxon>
        <taxon>Marasmiaceae</taxon>
        <taxon>Marasmius</taxon>
    </lineage>
</organism>
<evidence type="ECO:0000256" key="1">
    <source>
        <dbReference type="SAM" id="MobiDB-lite"/>
    </source>
</evidence>
<feature type="compositionally biased region" description="Polar residues" evidence="1">
    <location>
        <begin position="283"/>
        <end position="292"/>
    </location>
</feature>
<protein>
    <recommendedName>
        <fullName evidence="5">Transmembrane protein</fullName>
    </recommendedName>
</protein>